<dbReference type="Proteomes" id="UP001500301">
    <property type="component" value="Unassembled WGS sequence"/>
</dbReference>
<evidence type="ECO:0000313" key="1">
    <source>
        <dbReference type="EMBL" id="GAA3550125.1"/>
    </source>
</evidence>
<name>A0ABP6WI49_9ACTN</name>
<protein>
    <submittedName>
        <fullName evidence="1">Uncharacterized protein</fullName>
    </submittedName>
</protein>
<dbReference type="EMBL" id="BAABBB010000026">
    <property type="protein sequence ID" value="GAA3550125.1"/>
    <property type="molecule type" value="Genomic_DNA"/>
</dbReference>
<reference evidence="2" key="1">
    <citation type="journal article" date="2019" name="Int. J. Syst. Evol. Microbiol.">
        <title>The Global Catalogue of Microorganisms (GCM) 10K type strain sequencing project: providing services to taxonomists for standard genome sequencing and annotation.</title>
        <authorList>
            <consortium name="The Broad Institute Genomics Platform"/>
            <consortium name="The Broad Institute Genome Sequencing Center for Infectious Disease"/>
            <person name="Wu L."/>
            <person name="Ma J."/>
        </authorList>
    </citation>
    <scope>NUCLEOTIDE SEQUENCE [LARGE SCALE GENOMIC DNA]</scope>
    <source>
        <strain evidence="2">JCM 17460</strain>
    </source>
</reference>
<gene>
    <name evidence="1" type="ORF">GCM10022263_41420</name>
</gene>
<accession>A0ABP6WI49</accession>
<evidence type="ECO:0000313" key="2">
    <source>
        <dbReference type="Proteomes" id="UP001500301"/>
    </source>
</evidence>
<organism evidence="1 2">
    <name type="scientific">Nocardioides daeguensis</name>
    <dbReference type="NCBI Taxonomy" id="908359"/>
    <lineage>
        <taxon>Bacteria</taxon>
        <taxon>Bacillati</taxon>
        <taxon>Actinomycetota</taxon>
        <taxon>Actinomycetes</taxon>
        <taxon>Propionibacteriales</taxon>
        <taxon>Nocardioidaceae</taxon>
        <taxon>Nocardioides</taxon>
    </lineage>
</organism>
<proteinExistence type="predicted"/>
<sequence length="92" mass="10671">MHARRVHVDPRLLRHVQDSTGLGPAEATRLVQDVLAFHDETVEGWVRRRHAELRLLGARNDDIFARLREELRTTVVAAPDLSERQLRRIIYG</sequence>
<comment type="caution">
    <text evidence="1">The sequence shown here is derived from an EMBL/GenBank/DDBJ whole genome shotgun (WGS) entry which is preliminary data.</text>
</comment>
<keyword evidence="2" id="KW-1185">Reference proteome</keyword>